<dbReference type="InterPro" id="IPR043129">
    <property type="entry name" value="ATPase_NBD"/>
</dbReference>
<keyword evidence="3" id="KW-1185">Reference proteome</keyword>
<keyword evidence="1 2" id="KW-0808">Transferase</keyword>
<dbReference type="EMBL" id="JBHSAY010000023">
    <property type="protein sequence ID" value="MFC4135542.1"/>
    <property type="molecule type" value="Genomic_DNA"/>
</dbReference>
<organism evidence="2 3">
    <name type="scientific">Hamadaea flava</name>
    <dbReference type="NCBI Taxonomy" id="1742688"/>
    <lineage>
        <taxon>Bacteria</taxon>
        <taxon>Bacillati</taxon>
        <taxon>Actinomycetota</taxon>
        <taxon>Actinomycetes</taxon>
        <taxon>Micromonosporales</taxon>
        <taxon>Micromonosporaceae</taxon>
        <taxon>Hamadaea</taxon>
    </lineage>
</organism>
<comment type="caution">
    <text evidence="2">The sequence shown here is derived from an EMBL/GenBank/DDBJ whole genome shotgun (WGS) entry which is preliminary data.</text>
</comment>
<keyword evidence="1" id="KW-0067">ATP-binding</keyword>
<dbReference type="RefSeq" id="WP_253750278.1">
    <property type="nucleotide sequence ID" value="NZ_JAMZDZ010000001.1"/>
</dbReference>
<dbReference type="PANTHER" id="PTHR30605:SF0">
    <property type="entry name" value="ANHYDRO-N-ACETYLMURAMIC ACID KINASE"/>
    <property type="match status" value="1"/>
</dbReference>
<dbReference type="SUPFAM" id="SSF53067">
    <property type="entry name" value="Actin-like ATPase domain"/>
    <property type="match status" value="1"/>
</dbReference>
<dbReference type="NCBIfam" id="NF007146">
    <property type="entry name" value="PRK09585.2-6"/>
    <property type="match status" value="1"/>
</dbReference>
<proteinExistence type="inferred from homology"/>
<evidence type="ECO:0000313" key="3">
    <source>
        <dbReference type="Proteomes" id="UP001595816"/>
    </source>
</evidence>
<protein>
    <recommendedName>
        <fullName evidence="1">Anhydro-N-acetylmuramic acid kinase</fullName>
        <ecNumber evidence="1">2.7.1.170</ecNumber>
    </recommendedName>
    <alternativeName>
        <fullName evidence="1">AnhMurNAc kinase</fullName>
    </alternativeName>
</protein>
<dbReference type="Gene3D" id="3.30.420.40">
    <property type="match status" value="2"/>
</dbReference>
<dbReference type="Proteomes" id="UP001595816">
    <property type="component" value="Unassembled WGS sequence"/>
</dbReference>
<comment type="similarity">
    <text evidence="1">Belongs to the anhydro-N-acetylmuramic acid kinase family.</text>
</comment>
<keyword evidence="1" id="KW-0119">Carbohydrate metabolism</keyword>
<reference evidence="3" key="1">
    <citation type="journal article" date="2019" name="Int. J. Syst. Evol. Microbiol.">
        <title>The Global Catalogue of Microorganisms (GCM) 10K type strain sequencing project: providing services to taxonomists for standard genome sequencing and annotation.</title>
        <authorList>
            <consortium name="The Broad Institute Genomics Platform"/>
            <consortium name="The Broad Institute Genome Sequencing Center for Infectious Disease"/>
            <person name="Wu L."/>
            <person name="Ma J."/>
        </authorList>
    </citation>
    <scope>NUCLEOTIDE SEQUENCE [LARGE SCALE GENOMIC DNA]</scope>
    <source>
        <strain evidence="3">CGMCC 4.7289</strain>
    </source>
</reference>
<evidence type="ECO:0000313" key="2">
    <source>
        <dbReference type="EMBL" id="MFC4135542.1"/>
    </source>
</evidence>
<comment type="pathway">
    <text evidence="1">Amino-sugar metabolism; 1,6-anhydro-N-acetylmuramate degradation.</text>
</comment>
<keyword evidence="1" id="KW-0547">Nucleotide-binding</keyword>
<comment type="pathway">
    <text evidence="1">Cell wall biogenesis; peptidoglycan recycling.</text>
</comment>
<dbReference type="GO" id="GO:0016301">
    <property type="term" value="F:kinase activity"/>
    <property type="evidence" value="ECO:0007669"/>
    <property type="project" value="UniProtKB-KW"/>
</dbReference>
<dbReference type="HAMAP" id="MF_01270">
    <property type="entry name" value="AnhMurNAc_kinase"/>
    <property type="match status" value="1"/>
</dbReference>
<dbReference type="InterPro" id="IPR005338">
    <property type="entry name" value="Anhydro_N_Ac-Mur_kinase"/>
</dbReference>
<dbReference type="EC" id="2.7.1.170" evidence="1"/>
<sequence>MRVLGLSSGTSYDGIDAALVEFEPDGAVLRARLLRTGTFPYSDRTRDAIRAALPPNQVDLGAVCRLDTWIGQEFAEAAASYQAAEPELVCSHGQTLFHWVEGGAALGTLQLGQPAWIAERTGLPVVADVRVRDIAAGGQGAPLAAILDTLLLADRPAAGALNIGGIANLTVPSRRLAYDTGPGNALIDAAMLRLTGRAYDEDGELARSGRILPGLLGDLLQDPYYARQPPKSTGKELFHAGYLPTTDAGPADLLATLTELTAVTIATEVAEHGLASLVVSGGGVRNAYLMERLTELVGPTVVTTSDALGVPADSKEALLFALIGWLTAHGLAATLPACTGARTASVLGSVTGPLPPRTATTPVRLVVEP</sequence>
<dbReference type="PANTHER" id="PTHR30605">
    <property type="entry name" value="ANHYDRO-N-ACETYLMURAMIC ACID KINASE"/>
    <property type="match status" value="1"/>
</dbReference>
<comment type="function">
    <text evidence="1">Catalyzes the specific phosphorylation of 1,6-anhydro-N-acetylmuramic acid (anhMurNAc) with the simultaneous cleavage of the 1,6-anhydro ring, generating MurNAc-6-P. Is required for the utilization of anhMurNAc either imported from the medium or derived from its own cell wall murein, and thus plays a role in cell wall recycling.</text>
</comment>
<keyword evidence="1 2" id="KW-0418">Kinase</keyword>
<evidence type="ECO:0000256" key="1">
    <source>
        <dbReference type="HAMAP-Rule" id="MF_01270"/>
    </source>
</evidence>
<accession>A0ABV8LWV4</accession>
<gene>
    <name evidence="1" type="primary">anmK</name>
    <name evidence="2" type="ORF">ACFOZ4_33425</name>
</gene>
<comment type="catalytic activity">
    <reaction evidence="1">
        <text>1,6-anhydro-N-acetyl-beta-muramate + ATP + H2O = N-acetyl-D-muramate 6-phosphate + ADP + H(+)</text>
        <dbReference type="Rhea" id="RHEA:24952"/>
        <dbReference type="ChEBI" id="CHEBI:15377"/>
        <dbReference type="ChEBI" id="CHEBI:15378"/>
        <dbReference type="ChEBI" id="CHEBI:30616"/>
        <dbReference type="ChEBI" id="CHEBI:58690"/>
        <dbReference type="ChEBI" id="CHEBI:58722"/>
        <dbReference type="ChEBI" id="CHEBI:456216"/>
        <dbReference type="EC" id="2.7.1.170"/>
    </reaction>
</comment>
<dbReference type="Pfam" id="PF03702">
    <property type="entry name" value="AnmK"/>
    <property type="match status" value="1"/>
</dbReference>
<name>A0ABV8LWV4_9ACTN</name>
<feature type="binding site" evidence="1">
    <location>
        <begin position="9"/>
        <end position="16"/>
    </location>
    <ligand>
        <name>ATP</name>
        <dbReference type="ChEBI" id="CHEBI:30616"/>
    </ligand>
</feature>